<protein>
    <submittedName>
        <fullName evidence="8">Probable neutral amino acid permease</fullName>
    </submittedName>
</protein>
<feature type="transmembrane region" description="Helical" evidence="6">
    <location>
        <begin position="172"/>
        <end position="196"/>
    </location>
</feature>
<name>A0A127ZCE1_9BASI</name>
<keyword evidence="4 6" id="KW-0472">Membrane</keyword>
<comment type="subcellular location">
    <subcellularLocation>
        <location evidence="1">Membrane</location>
    </subcellularLocation>
</comment>
<feature type="transmembrane region" description="Helical" evidence="6">
    <location>
        <begin position="279"/>
        <end position="302"/>
    </location>
</feature>
<dbReference type="OrthoDB" id="294730at2759"/>
<organism evidence="8">
    <name type="scientific">Sporisorium scitamineum</name>
    <dbReference type="NCBI Taxonomy" id="49012"/>
    <lineage>
        <taxon>Eukaryota</taxon>
        <taxon>Fungi</taxon>
        <taxon>Dikarya</taxon>
        <taxon>Basidiomycota</taxon>
        <taxon>Ustilaginomycotina</taxon>
        <taxon>Ustilaginomycetes</taxon>
        <taxon>Ustilaginales</taxon>
        <taxon>Ustilaginaceae</taxon>
        <taxon>Sporisorium</taxon>
    </lineage>
</organism>
<keyword evidence="3 6" id="KW-1133">Transmembrane helix</keyword>
<evidence type="ECO:0000259" key="7">
    <source>
        <dbReference type="Pfam" id="PF01490"/>
    </source>
</evidence>
<feature type="transmembrane region" description="Helical" evidence="6">
    <location>
        <begin position="238"/>
        <end position="267"/>
    </location>
</feature>
<dbReference type="AlphaFoldDB" id="A0A127ZCE1"/>
<evidence type="ECO:0000313" key="8">
    <source>
        <dbReference type="EMBL" id="CDU23652.1"/>
    </source>
</evidence>
<feature type="region of interest" description="Disordered" evidence="5">
    <location>
        <begin position="1"/>
        <end position="33"/>
    </location>
</feature>
<reference evidence="8" key="1">
    <citation type="submission" date="2014-06" db="EMBL/GenBank/DDBJ databases">
        <authorList>
            <person name="Ju J."/>
            <person name="Zhang J."/>
        </authorList>
    </citation>
    <scope>NUCLEOTIDE SEQUENCE</scope>
    <source>
        <strain evidence="8">SscI8</strain>
    </source>
</reference>
<evidence type="ECO:0000256" key="5">
    <source>
        <dbReference type="SAM" id="MobiDB-lite"/>
    </source>
</evidence>
<evidence type="ECO:0000256" key="2">
    <source>
        <dbReference type="ARBA" id="ARBA00022692"/>
    </source>
</evidence>
<gene>
    <name evidence="8" type="ORF">SPSC_02281</name>
</gene>
<evidence type="ECO:0000256" key="1">
    <source>
        <dbReference type="ARBA" id="ARBA00004370"/>
    </source>
</evidence>
<keyword evidence="2 6" id="KW-0812">Transmembrane</keyword>
<dbReference type="InterPro" id="IPR013057">
    <property type="entry name" value="AA_transpt_TM"/>
</dbReference>
<accession>A0A127ZCE1</accession>
<dbReference type="GO" id="GO:0016020">
    <property type="term" value="C:membrane"/>
    <property type="evidence" value="ECO:0007669"/>
    <property type="project" value="UniProtKB-SubCell"/>
</dbReference>
<evidence type="ECO:0000256" key="3">
    <source>
        <dbReference type="ARBA" id="ARBA00022989"/>
    </source>
</evidence>
<evidence type="ECO:0000256" key="4">
    <source>
        <dbReference type="ARBA" id="ARBA00023136"/>
    </source>
</evidence>
<sequence>MTSTGHVTPLGDRLSGSLSPSHMVDVEKNGANDTIKPHDDAAKVMQAGPVSQTMFGEKREQYRSEEEYMYEQQKRSEGDHKFHRLGWKKLTICLLVEAIALGALSIPSAFATLGMLESTKQFDFHLMLWSIWALGIIEIIIYTLTSALIYTFVGTNVQSPALLSAGTSLSKVAFSIALPMIFISGSINTTVVVQYIHSHIFKNSVIRYINTTMGWVTWLGLVALITVIAWVITKAIPFFSILLGIMSALFILGFTFYFLALMWFLLIKEGKWNVMCSNTILSIMNASVFILGLVILVCRTYASIKDIIDQYNSRSVRGTFTCNPI</sequence>
<dbReference type="Pfam" id="PF01490">
    <property type="entry name" value="Aa_trans"/>
    <property type="match status" value="1"/>
</dbReference>
<evidence type="ECO:0000256" key="6">
    <source>
        <dbReference type="SAM" id="Phobius"/>
    </source>
</evidence>
<feature type="compositionally biased region" description="Basic and acidic residues" evidence="5">
    <location>
        <begin position="24"/>
        <end position="33"/>
    </location>
</feature>
<proteinExistence type="predicted"/>
<feature type="transmembrane region" description="Helical" evidence="6">
    <location>
        <begin position="128"/>
        <end position="152"/>
    </location>
</feature>
<feature type="transmembrane region" description="Helical" evidence="6">
    <location>
        <begin position="208"/>
        <end position="232"/>
    </location>
</feature>
<dbReference type="EMBL" id="LK056664">
    <property type="protein sequence ID" value="CDU23652.1"/>
    <property type="molecule type" value="Genomic_DNA"/>
</dbReference>
<feature type="transmembrane region" description="Helical" evidence="6">
    <location>
        <begin position="94"/>
        <end position="116"/>
    </location>
</feature>
<feature type="domain" description="Amino acid transporter transmembrane" evidence="7">
    <location>
        <begin position="125"/>
        <end position="304"/>
    </location>
</feature>